<keyword evidence="4" id="KW-1185">Reference proteome</keyword>
<sequence>MAESRGSTRAQTREEKKKAREERRAKRGPGMFAQLKQVYTMTREQDPNIPWILALIFFGTLLVFLLIGVLLNNWITFLLIGIPLGLLFAVIVLSRRAEKAAFAQLEGQPGRSGAALSTLRRGWIVEQQPVAANKSQDVVFRAIGRPGIVLVTEGPTSRVNGLVQKEKLRYKKILPTVPVHVINTGDADGQVGLKQLTKTLNKLPKQLTQQEMHQVAGRIDSLSKHHNMLNAIPKGIDPMRMRPDRKGMR</sequence>
<proteinExistence type="predicted"/>
<gene>
    <name evidence="3" type="ORF">A7979_02420</name>
</gene>
<keyword evidence="2" id="KW-0812">Transmembrane</keyword>
<dbReference type="Pfam" id="PF13829">
    <property type="entry name" value="DUF4191"/>
    <property type="match status" value="1"/>
</dbReference>
<evidence type="ECO:0008006" key="5">
    <source>
        <dbReference type="Google" id="ProtNLM"/>
    </source>
</evidence>
<name>A0A1Y1RPP0_9MICC</name>
<keyword evidence="2" id="KW-1133">Transmembrane helix</keyword>
<dbReference type="AlphaFoldDB" id="A0A1Y1RPP0"/>
<organism evidence="3 4">
    <name type="scientific">Rothia nasimurium</name>
    <dbReference type="NCBI Taxonomy" id="85336"/>
    <lineage>
        <taxon>Bacteria</taxon>
        <taxon>Bacillati</taxon>
        <taxon>Actinomycetota</taxon>
        <taxon>Actinomycetes</taxon>
        <taxon>Micrococcales</taxon>
        <taxon>Micrococcaceae</taxon>
        <taxon>Rothia</taxon>
    </lineage>
</organism>
<dbReference type="EMBL" id="LXWF01000022">
    <property type="protein sequence ID" value="ORC18872.1"/>
    <property type="molecule type" value="Genomic_DNA"/>
</dbReference>
<evidence type="ECO:0000256" key="2">
    <source>
        <dbReference type="SAM" id="Phobius"/>
    </source>
</evidence>
<feature type="region of interest" description="Disordered" evidence="1">
    <location>
        <begin position="1"/>
        <end position="26"/>
    </location>
</feature>
<dbReference type="InterPro" id="IPR025445">
    <property type="entry name" value="DUF4191"/>
</dbReference>
<feature type="transmembrane region" description="Helical" evidence="2">
    <location>
        <begin position="74"/>
        <end position="93"/>
    </location>
</feature>
<accession>A0A1Y1RPP0</accession>
<dbReference type="Proteomes" id="UP000192359">
    <property type="component" value="Unassembled WGS sequence"/>
</dbReference>
<evidence type="ECO:0000313" key="3">
    <source>
        <dbReference type="EMBL" id="ORC18872.1"/>
    </source>
</evidence>
<protein>
    <recommendedName>
        <fullName evidence="5">DUF4191 domain-containing protein</fullName>
    </recommendedName>
</protein>
<evidence type="ECO:0000313" key="4">
    <source>
        <dbReference type="Proteomes" id="UP000192359"/>
    </source>
</evidence>
<comment type="caution">
    <text evidence="3">The sequence shown here is derived from an EMBL/GenBank/DDBJ whole genome shotgun (WGS) entry which is preliminary data.</text>
</comment>
<evidence type="ECO:0000256" key="1">
    <source>
        <dbReference type="SAM" id="MobiDB-lite"/>
    </source>
</evidence>
<keyword evidence="2" id="KW-0472">Membrane</keyword>
<feature type="compositionally biased region" description="Polar residues" evidence="1">
    <location>
        <begin position="1"/>
        <end position="10"/>
    </location>
</feature>
<feature type="compositionally biased region" description="Basic and acidic residues" evidence="1">
    <location>
        <begin position="11"/>
        <end position="24"/>
    </location>
</feature>
<feature type="transmembrane region" description="Helical" evidence="2">
    <location>
        <begin position="49"/>
        <end position="68"/>
    </location>
</feature>
<reference evidence="3 4" key="1">
    <citation type="submission" date="2016-05" db="EMBL/GenBank/DDBJ databases">
        <title>Draft genome sequence of a porcine commensal Rothia nasimurium.</title>
        <authorList>
            <person name="Gaiser R.A."/>
            <person name="Van Baarlen P."/>
            <person name="Wells J.M."/>
        </authorList>
    </citation>
    <scope>NUCLEOTIDE SEQUENCE [LARGE SCALE GENOMIC DNA]</scope>
    <source>
        <strain evidence="3 4">PT-32</strain>
    </source>
</reference>